<comment type="catalytic activity">
    <reaction evidence="1">
        <text>L-glutamyl-tRNA(Gln) + L-glutamine + ATP + H2O = L-glutaminyl-tRNA(Gln) + L-glutamate + ADP + phosphate + H(+)</text>
        <dbReference type="Rhea" id="RHEA:17521"/>
        <dbReference type="Rhea" id="RHEA-COMP:9681"/>
        <dbReference type="Rhea" id="RHEA-COMP:9684"/>
        <dbReference type="ChEBI" id="CHEBI:15377"/>
        <dbReference type="ChEBI" id="CHEBI:15378"/>
        <dbReference type="ChEBI" id="CHEBI:29985"/>
        <dbReference type="ChEBI" id="CHEBI:30616"/>
        <dbReference type="ChEBI" id="CHEBI:43474"/>
        <dbReference type="ChEBI" id="CHEBI:58359"/>
        <dbReference type="ChEBI" id="CHEBI:78520"/>
        <dbReference type="ChEBI" id="CHEBI:78521"/>
        <dbReference type="ChEBI" id="CHEBI:456216"/>
    </reaction>
</comment>
<reference evidence="2 3" key="1">
    <citation type="submission" date="2017-02" db="EMBL/GenBank/DDBJ databases">
        <title>Legionella quilivanii strain from human: case report and whole genome sequencing analysis.</title>
        <authorList>
            <person name="Lalancette C."/>
            <person name="Leduc J.-M."/>
            <person name="Levesque S."/>
            <person name="Fournier E."/>
            <person name="Saoud J."/>
            <person name="Faucher S.P."/>
            <person name="Bernard K."/>
            <person name="Martineau C."/>
            <person name="Longtin J."/>
        </authorList>
    </citation>
    <scope>NUCLEOTIDE SEQUENCE [LARGE SCALE GENOMIC DNA]</scope>
    <source>
        <strain evidence="2 3">ID143958</strain>
    </source>
</reference>
<dbReference type="GO" id="GO:0050567">
    <property type="term" value="F:glutaminyl-tRNA synthase (glutamine-hydrolyzing) activity"/>
    <property type="evidence" value="ECO:0007669"/>
    <property type="project" value="UniProtKB-UniRule"/>
</dbReference>
<comment type="catalytic activity">
    <reaction evidence="1">
        <text>L-aspartyl-tRNA(Asn) + L-glutamine + ATP + H2O = L-asparaginyl-tRNA(Asn) + L-glutamate + ADP + phosphate + 2 H(+)</text>
        <dbReference type="Rhea" id="RHEA:14513"/>
        <dbReference type="Rhea" id="RHEA-COMP:9674"/>
        <dbReference type="Rhea" id="RHEA-COMP:9677"/>
        <dbReference type="ChEBI" id="CHEBI:15377"/>
        <dbReference type="ChEBI" id="CHEBI:15378"/>
        <dbReference type="ChEBI" id="CHEBI:29985"/>
        <dbReference type="ChEBI" id="CHEBI:30616"/>
        <dbReference type="ChEBI" id="CHEBI:43474"/>
        <dbReference type="ChEBI" id="CHEBI:58359"/>
        <dbReference type="ChEBI" id="CHEBI:78515"/>
        <dbReference type="ChEBI" id="CHEBI:78516"/>
        <dbReference type="ChEBI" id="CHEBI:456216"/>
    </reaction>
</comment>
<name>A0A364LJ79_9GAMM</name>
<dbReference type="EMBL" id="MVJN01000006">
    <property type="protein sequence ID" value="RAP36444.1"/>
    <property type="molecule type" value="Genomic_DNA"/>
</dbReference>
<dbReference type="GO" id="GO:0005524">
    <property type="term" value="F:ATP binding"/>
    <property type="evidence" value="ECO:0007669"/>
    <property type="project" value="UniProtKB-KW"/>
</dbReference>
<evidence type="ECO:0000256" key="1">
    <source>
        <dbReference type="HAMAP-Rule" id="MF_00122"/>
    </source>
</evidence>
<keyword evidence="1" id="KW-0547">Nucleotide-binding</keyword>
<dbReference type="InterPro" id="IPR036113">
    <property type="entry name" value="Asp/Glu-ADT_sf_sub_c"/>
</dbReference>
<dbReference type="Proteomes" id="UP000249458">
    <property type="component" value="Unassembled WGS sequence"/>
</dbReference>
<dbReference type="NCBIfam" id="TIGR00135">
    <property type="entry name" value="gatC"/>
    <property type="match status" value="1"/>
</dbReference>
<protein>
    <recommendedName>
        <fullName evidence="1">Aspartyl/glutamyl-tRNA(Asn/Gln) amidotransferase subunit C</fullName>
        <shortName evidence="1">Asp/Glu-ADT subunit C</shortName>
        <ecNumber evidence="1">6.3.5.-</ecNumber>
    </recommendedName>
</protein>
<dbReference type="RefSeq" id="WP_112219808.1">
    <property type="nucleotide sequence ID" value="NZ_MVJN01000006.1"/>
</dbReference>
<sequence>MTFSINDLHSIAELAHLDIEDEDMDSLAKEVNSIINFAERIQQMNTDEVAPLFHPMDMHQRFRPDEVSEDNCLQQLEEIAPLFEEAHYLVPKVIDTEKQDV</sequence>
<keyword evidence="1" id="KW-0436">Ligase</keyword>
<dbReference type="GO" id="GO:0016740">
    <property type="term" value="F:transferase activity"/>
    <property type="evidence" value="ECO:0007669"/>
    <property type="project" value="UniProtKB-KW"/>
</dbReference>
<keyword evidence="2" id="KW-0808">Transferase</keyword>
<evidence type="ECO:0000313" key="3">
    <source>
        <dbReference type="Proteomes" id="UP000249458"/>
    </source>
</evidence>
<comment type="similarity">
    <text evidence="1">Belongs to the GatC family.</text>
</comment>
<keyword evidence="1" id="KW-0648">Protein biosynthesis</keyword>
<dbReference type="Gene3D" id="1.10.20.60">
    <property type="entry name" value="Glu-tRNAGln amidotransferase C subunit, N-terminal domain"/>
    <property type="match status" value="1"/>
</dbReference>
<dbReference type="PANTHER" id="PTHR15004">
    <property type="entry name" value="GLUTAMYL-TRNA(GLN) AMIDOTRANSFERASE SUBUNIT C, MITOCHONDRIAL"/>
    <property type="match status" value="1"/>
</dbReference>
<dbReference type="HAMAP" id="MF_00122">
    <property type="entry name" value="GatC"/>
    <property type="match status" value="1"/>
</dbReference>
<comment type="caution">
    <text evidence="2">The sequence shown here is derived from an EMBL/GenBank/DDBJ whole genome shotgun (WGS) entry which is preliminary data.</text>
</comment>
<dbReference type="SUPFAM" id="SSF141000">
    <property type="entry name" value="Glu-tRNAGln amidotransferase C subunit"/>
    <property type="match status" value="1"/>
</dbReference>
<keyword evidence="1" id="KW-0067">ATP-binding</keyword>
<organism evidence="2 3">
    <name type="scientific">Legionella quinlivanii</name>
    <dbReference type="NCBI Taxonomy" id="45073"/>
    <lineage>
        <taxon>Bacteria</taxon>
        <taxon>Pseudomonadati</taxon>
        <taxon>Pseudomonadota</taxon>
        <taxon>Gammaproteobacteria</taxon>
        <taxon>Legionellales</taxon>
        <taxon>Legionellaceae</taxon>
        <taxon>Legionella</taxon>
    </lineage>
</organism>
<dbReference type="GO" id="GO:0070681">
    <property type="term" value="P:glutaminyl-tRNAGln biosynthesis via transamidation"/>
    <property type="evidence" value="ECO:0007669"/>
    <property type="project" value="TreeGrafter"/>
</dbReference>
<gene>
    <name evidence="1" type="primary">gatC</name>
    <name evidence="2" type="ORF">B1207_09600</name>
</gene>
<dbReference type="GO" id="GO:0006412">
    <property type="term" value="P:translation"/>
    <property type="evidence" value="ECO:0007669"/>
    <property type="project" value="UniProtKB-UniRule"/>
</dbReference>
<evidence type="ECO:0000313" key="2">
    <source>
        <dbReference type="EMBL" id="RAP36444.1"/>
    </source>
</evidence>
<dbReference type="GO" id="GO:0006450">
    <property type="term" value="P:regulation of translational fidelity"/>
    <property type="evidence" value="ECO:0007669"/>
    <property type="project" value="InterPro"/>
</dbReference>
<dbReference type="PANTHER" id="PTHR15004:SF0">
    <property type="entry name" value="GLUTAMYL-TRNA(GLN) AMIDOTRANSFERASE SUBUNIT C, MITOCHONDRIAL"/>
    <property type="match status" value="1"/>
</dbReference>
<dbReference type="InterPro" id="IPR003837">
    <property type="entry name" value="GatC"/>
</dbReference>
<comment type="subunit">
    <text evidence="1">Heterotrimer of A, B and C subunits.</text>
</comment>
<accession>A0A364LJ79</accession>
<comment type="function">
    <text evidence="1">Allows the formation of correctly charged Asn-tRNA(Asn) or Gln-tRNA(Gln) through the transamidation of misacylated Asp-tRNA(Asn) or Glu-tRNA(Gln) in organisms which lack either or both of asparaginyl-tRNA or glutaminyl-tRNA synthetases. The reaction takes place in the presence of glutamine and ATP through an activated phospho-Asp-tRNA(Asn) or phospho-Glu-tRNA(Gln).</text>
</comment>
<dbReference type="GO" id="GO:0050566">
    <property type="term" value="F:asparaginyl-tRNA synthase (glutamine-hydrolyzing) activity"/>
    <property type="evidence" value="ECO:0007669"/>
    <property type="project" value="RHEA"/>
</dbReference>
<proteinExistence type="inferred from homology"/>
<dbReference type="EC" id="6.3.5.-" evidence="1"/>
<dbReference type="AlphaFoldDB" id="A0A364LJ79"/>
<dbReference type="Pfam" id="PF02686">
    <property type="entry name" value="GatC"/>
    <property type="match status" value="1"/>
</dbReference>